<comment type="caution">
    <text evidence="1">The sequence shown here is derived from an EMBL/GenBank/DDBJ whole genome shotgun (WGS) entry which is preliminary data.</text>
</comment>
<keyword evidence="2" id="KW-1185">Reference proteome</keyword>
<organism evidence="1 2">
    <name type="scientific">Chelatococcus sambhunathii</name>
    <dbReference type="NCBI Taxonomy" id="363953"/>
    <lineage>
        <taxon>Bacteria</taxon>
        <taxon>Pseudomonadati</taxon>
        <taxon>Pseudomonadota</taxon>
        <taxon>Alphaproteobacteria</taxon>
        <taxon>Hyphomicrobiales</taxon>
        <taxon>Chelatococcaceae</taxon>
        <taxon>Chelatococcus</taxon>
    </lineage>
</organism>
<dbReference type="EMBL" id="JADBEO010000005">
    <property type="protein sequence ID" value="MDR4305664.1"/>
    <property type="molecule type" value="Genomic_DNA"/>
</dbReference>
<gene>
    <name evidence="1" type="ORF">IHQ68_03380</name>
</gene>
<name>A0ABU1DC40_9HYPH</name>
<evidence type="ECO:0000313" key="2">
    <source>
        <dbReference type="Proteomes" id="UP001181622"/>
    </source>
</evidence>
<reference evidence="1" key="1">
    <citation type="submission" date="2020-10" db="EMBL/GenBank/DDBJ databases">
        <authorList>
            <person name="Abbas A."/>
            <person name="Razzaq R."/>
            <person name="Waqas M."/>
            <person name="Abbas N."/>
            <person name="Nielsen T.K."/>
            <person name="Hansen L.H."/>
            <person name="Hussain S."/>
            <person name="Shahid M."/>
        </authorList>
    </citation>
    <scope>NUCLEOTIDE SEQUENCE</scope>
    <source>
        <strain evidence="1">S14</strain>
    </source>
</reference>
<evidence type="ECO:0000313" key="1">
    <source>
        <dbReference type="EMBL" id="MDR4305664.1"/>
    </source>
</evidence>
<dbReference type="Proteomes" id="UP001181622">
    <property type="component" value="Unassembled WGS sequence"/>
</dbReference>
<proteinExistence type="predicted"/>
<protein>
    <submittedName>
        <fullName evidence="1">Uncharacterized protein</fullName>
    </submittedName>
</protein>
<accession>A0ABU1DC40</accession>
<sequence>MADEWAAFRTQPVTAPADDEWAAFRTSPLRSPGSSATPSPARDAALAFPSGIARGAAELAMFPVTANRLLQSGVDYLWDRADPVVRHFLGARPLPEGELQRRRDAAPSLDRDVFGAQDVARGAMNSVLYEPKTTAGEYARTIGEFAPSAAIGPGSAAFKAAGNALIPAITSETAGQLTEGTKAEPWARMAGGLAGNVAATGVRAYTQADNAMAAAAARGVSDAEYEAARRLQETGARIGVPLSGPEAIQEATSGATKLADLQRVVEGSPTGGQVTARFYSERPQQVATAANSAFDAIAPASPAPSTLGPRAAAAAQDALDETRRRINDTTRPFYRAAESHLLADADFDPIARDPAFQASLRRLRSDEVLGPTYRAMPDNSIAVVDAVTKDMRDRGVALGNSANPGFSSQTAGMYGSGAAEARDIARTPARGGSQAYDDALTMQEQARRQNLEPLEQGPLGRIAAANSTQSAYSELLPRNPLTGGTDEVLNAILRIREQEAGLPASLVRQSLADSFDAAGRRIATGENQSVGGRFANDVAGTPQQRTNLDAVLGAIGRPEAQPRINDLLDVFRATSQRRPMGSPTEPNRAINERLDRVTAPVAMAAAPASAGSTLFGEIRNRVRLAARDRAHNQLAELFTAPDSVERIRQLGLREAEAPWAAMLARQGLQFPAIYGH</sequence>